<name>A0A3E4KYC2_9BACE</name>
<evidence type="ECO:0000256" key="5">
    <source>
        <dbReference type="ARBA" id="ARBA00023237"/>
    </source>
</evidence>
<evidence type="ECO:0000313" key="9">
    <source>
        <dbReference type="Proteomes" id="UP000286003"/>
    </source>
</evidence>
<sequence length="613" mass="69144">MKLNVIILSLFTTIGLFSSCVDVLDIAPDGSLTMEEIVADPNKVGALLNSCYNNVPLKGYTSHHFETLLVAASDDGWSSDDGQNTRIAKIYNGVGNASSHPVRDMSGESSSNNGAYWAKSWNQIYLCNQFLEIIDNAAVNSEQERERYRAEARVLRAFFYSELVRWFGKIPVLETTAAFDADFSGLKRLPVHEVVEFIIKDCDAGIACAELPWRVTTKSEAMRTTKALAWAIKSRMSLVAASPLFNEGNDYWEEAYQINAAALKALTENGYELFTTCTDINTYGDGKGAAFRQIVASAADYAVTPRDKETIWQHAKTGTMGSIQHHIWHIGYIGCGMDNTFKCATCPTQELVDAFETLDGQPVLNLNKPYLDERHLQPNYNINNTLYDPNNPYVNRDPRLHETALCNGDQIVWDNGKIWNVDIYEGGRHHISLDPSDRTRSRTGYYHCKTVVPKMSATNQGSLIPWKFFRLAEIYLNLAEAAAESGHMAEAKAAADVVRDRVGMPALPVGLNKDELLLRIKNERRVELAWEEIRYFDLRRWQKTDGDLRETCTWLTGMKITPKEDGTFAYERYNIWTKERGGAQNRDLLLPLPQDEVNRMEAVTGDKWQNPGW</sequence>
<keyword evidence="3" id="KW-0732">Signal</keyword>
<keyword evidence="4" id="KW-0472">Membrane</keyword>
<comment type="caution">
    <text evidence="8">The sequence shown here is derived from an EMBL/GenBank/DDBJ whole genome shotgun (WGS) entry which is preliminary data.</text>
</comment>
<reference evidence="8 9" key="1">
    <citation type="submission" date="2018-08" db="EMBL/GenBank/DDBJ databases">
        <title>A genome reference for cultivated species of the human gut microbiota.</title>
        <authorList>
            <person name="Zou Y."/>
            <person name="Xue W."/>
            <person name="Luo G."/>
        </authorList>
    </citation>
    <scope>NUCLEOTIDE SEQUENCE [LARGE SCALE GENOMIC DNA]</scope>
    <source>
        <strain evidence="8 9">AF31-23</strain>
    </source>
</reference>
<protein>
    <submittedName>
        <fullName evidence="8">RagB/SusD family nutrient uptake outer membrane protein</fullName>
    </submittedName>
</protein>
<evidence type="ECO:0000259" key="7">
    <source>
        <dbReference type="Pfam" id="PF14322"/>
    </source>
</evidence>
<evidence type="ECO:0000259" key="6">
    <source>
        <dbReference type="Pfam" id="PF07980"/>
    </source>
</evidence>
<evidence type="ECO:0000256" key="4">
    <source>
        <dbReference type="ARBA" id="ARBA00023136"/>
    </source>
</evidence>
<comment type="subcellular location">
    <subcellularLocation>
        <location evidence="1">Cell outer membrane</location>
    </subcellularLocation>
</comment>
<dbReference type="InterPro" id="IPR033985">
    <property type="entry name" value="SusD-like_N"/>
</dbReference>
<accession>A0A3E4KYC2</accession>
<gene>
    <name evidence="8" type="ORF">DWZ32_20615</name>
</gene>
<comment type="similarity">
    <text evidence="2">Belongs to the SusD family.</text>
</comment>
<proteinExistence type="inferred from homology"/>
<dbReference type="EMBL" id="QRQM01000032">
    <property type="protein sequence ID" value="RHN03413.1"/>
    <property type="molecule type" value="Genomic_DNA"/>
</dbReference>
<dbReference type="InterPro" id="IPR012944">
    <property type="entry name" value="SusD_RagB_dom"/>
</dbReference>
<dbReference type="GO" id="GO:0009279">
    <property type="term" value="C:cell outer membrane"/>
    <property type="evidence" value="ECO:0007669"/>
    <property type="project" value="UniProtKB-SubCell"/>
</dbReference>
<dbReference type="InterPro" id="IPR011990">
    <property type="entry name" value="TPR-like_helical_dom_sf"/>
</dbReference>
<evidence type="ECO:0000313" key="8">
    <source>
        <dbReference type="EMBL" id="RHN03413.1"/>
    </source>
</evidence>
<dbReference type="Proteomes" id="UP000286003">
    <property type="component" value="Unassembled WGS sequence"/>
</dbReference>
<dbReference type="Pfam" id="PF07980">
    <property type="entry name" value="SusD_RagB"/>
    <property type="match status" value="1"/>
</dbReference>
<dbReference type="RefSeq" id="WP_007665391.1">
    <property type="nucleotide sequence ID" value="NZ_CDQQ01000849.1"/>
</dbReference>
<evidence type="ECO:0000256" key="3">
    <source>
        <dbReference type="ARBA" id="ARBA00022729"/>
    </source>
</evidence>
<evidence type="ECO:0000256" key="2">
    <source>
        <dbReference type="ARBA" id="ARBA00006275"/>
    </source>
</evidence>
<dbReference type="Gene3D" id="1.25.40.390">
    <property type="match status" value="1"/>
</dbReference>
<dbReference type="PROSITE" id="PS51257">
    <property type="entry name" value="PROKAR_LIPOPROTEIN"/>
    <property type="match status" value="1"/>
</dbReference>
<dbReference type="AlphaFoldDB" id="A0A3E4KYC2"/>
<feature type="domain" description="RagB/SusD" evidence="6">
    <location>
        <begin position="309"/>
        <end position="613"/>
    </location>
</feature>
<feature type="domain" description="SusD-like N-terminal" evidence="7">
    <location>
        <begin position="102"/>
        <end position="238"/>
    </location>
</feature>
<organism evidence="8 9">
    <name type="scientific">Bacteroides intestinalis</name>
    <dbReference type="NCBI Taxonomy" id="329854"/>
    <lineage>
        <taxon>Bacteria</taxon>
        <taxon>Pseudomonadati</taxon>
        <taxon>Bacteroidota</taxon>
        <taxon>Bacteroidia</taxon>
        <taxon>Bacteroidales</taxon>
        <taxon>Bacteroidaceae</taxon>
        <taxon>Bacteroides</taxon>
    </lineage>
</organism>
<dbReference type="Pfam" id="PF14322">
    <property type="entry name" value="SusD-like_3"/>
    <property type="match status" value="1"/>
</dbReference>
<dbReference type="SUPFAM" id="SSF48452">
    <property type="entry name" value="TPR-like"/>
    <property type="match status" value="1"/>
</dbReference>
<evidence type="ECO:0000256" key="1">
    <source>
        <dbReference type="ARBA" id="ARBA00004442"/>
    </source>
</evidence>
<keyword evidence="5" id="KW-0998">Cell outer membrane</keyword>